<feature type="domain" description="NADP-dependent oxidoreductase" evidence="2">
    <location>
        <begin position="16"/>
        <end position="314"/>
    </location>
</feature>
<organism evidence="3 4">
    <name type="scientific">Falsiroseomonas algicola</name>
    <dbReference type="NCBI Taxonomy" id="2716930"/>
    <lineage>
        <taxon>Bacteria</taxon>
        <taxon>Pseudomonadati</taxon>
        <taxon>Pseudomonadota</taxon>
        <taxon>Alphaproteobacteria</taxon>
        <taxon>Acetobacterales</taxon>
        <taxon>Roseomonadaceae</taxon>
        <taxon>Falsiroseomonas</taxon>
    </lineage>
</organism>
<dbReference type="InterPro" id="IPR036812">
    <property type="entry name" value="NAD(P)_OxRdtase_dom_sf"/>
</dbReference>
<gene>
    <name evidence="3" type="ORF">G3576_12520</name>
</gene>
<evidence type="ECO:0000313" key="3">
    <source>
        <dbReference type="EMBL" id="NGM20841.1"/>
    </source>
</evidence>
<dbReference type="InterPro" id="IPR023210">
    <property type="entry name" value="NADP_OxRdtase_dom"/>
</dbReference>
<dbReference type="GO" id="GO:0005829">
    <property type="term" value="C:cytosol"/>
    <property type="evidence" value="ECO:0007669"/>
    <property type="project" value="UniProtKB-ARBA"/>
</dbReference>
<dbReference type="RefSeq" id="WP_164694739.1">
    <property type="nucleotide sequence ID" value="NZ_JAAIKB010000004.1"/>
</dbReference>
<keyword evidence="1" id="KW-0560">Oxidoreductase</keyword>
<comment type="caution">
    <text evidence="3">The sequence shown here is derived from an EMBL/GenBank/DDBJ whole genome shotgun (WGS) entry which is preliminary data.</text>
</comment>
<dbReference type="CDD" id="cd19079">
    <property type="entry name" value="AKR_EcYajO-like"/>
    <property type="match status" value="1"/>
</dbReference>
<dbReference type="Gene3D" id="3.20.20.100">
    <property type="entry name" value="NADP-dependent oxidoreductase domain"/>
    <property type="match status" value="1"/>
</dbReference>
<reference evidence="3 4" key="1">
    <citation type="submission" date="2020-03" db="EMBL/GenBank/DDBJ databases">
        <title>Roseomonas stagni sp. nov., isolated from pond water in Japan.</title>
        <authorList>
            <person name="Furuhata K."/>
            <person name="Miyamoto H."/>
            <person name="Goto K."/>
        </authorList>
    </citation>
    <scope>NUCLEOTIDE SEQUENCE [LARGE SCALE GENOMIC DNA]</scope>
    <source>
        <strain evidence="3 4">PeD5</strain>
    </source>
</reference>
<dbReference type="GO" id="GO:0016491">
    <property type="term" value="F:oxidoreductase activity"/>
    <property type="evidence" value="ECO:0007669"/>
    <property type="project" value="UniProtKB-KW"/>
</dbReference>
<protein>
    <submittedName>
        <fullName evidence="3">Aldo/keto reductase</fullName>
    </submittedName>
</protein>
<proteinExistence type="predicted"/>
<keyword evidence="4" id="KW-1185">Reference proteome</keyword>
<dbReference type="FunFam" id="3.20.20.100:FF:000004">
    <property type="entry name" value="Oxidoreductase, aldo/keto reductase"/>
    <property type="match status" value="1"/>
</dbReference>
<evidence type="ECO:0000313" key="4">
    <source>
        <dbReference type="Proteomes" id="UP000475385"/>
    </source>
</evidence>
<dbReference type="PANTHER" id="PTHR43364:SF4">
    <property type="entry name" value="NAD(P)-LINKED OXIDOREDUCTASE SUPERFAMILY PROTEIN"/>
    <property type="match status" value="1"/>
</dbReference>
<dbReference type="EMBL" id="JAAIKB010000004">
    <property type="protein sequence ID" value="NGM20841.1"/>
    <property type="molecule type" value="Genomic_DNA"/>
</dbReference>
<dbReference type="SUPFAM" id="SSF51430">
    <property type="entry name" value="NAD(P)-linked oxidoreductase"/>
    <property type="match status" value="1"/>
</dbReference>
<dbReference type="Pfam" id="PF00248">
    <property type="entry name" value="Aldo_ket_red"/>
    <property type="match status" value="1"/>
</dbReference>
<dbReference type="AlphaFoldDB" id="A0A6M1LKK4"/>
<dbReference type="InterPro" id="IPR050523">
    <property type="entry name" value="AKR_Detox_Biosynth"/>
</dbReference>
<evidence type="ECO:0000259" key="2">
    <source>
        <dbReference type="Pfam" id="PF00248"/>
    </source>
</evidence>
<sequence>MRYVQLGRSGLTVSAICLGGNSWGAAGRRGWAPIDQEGARPFFRAALDAGITFFDTANVYNAGESERIIGATLLKEVPREEVVISTKVGIPTGQKPNAGGVGRKHLMAAVEASLKRLDTDHIDLLQLHRLDTVTPVEETMAALNDLVRAGKVLYIGGSTMPAWRFAQMCTMASERGWARPVAMQNLYNLVQREEEREMIPLCLDQGVGLVPYSPLARGFLGGNRTREGAATQRARTDHLAEGLYRESDFAVLDAVLEIARARGVKPMQVSLAWLMGKAVMAAPVVGVSDPAQIADAAAATALRLTAEEVARLEAPYASRTL</sequence>
<dbReference type="PANTHER" id="PTHR43364">
    <property type="entry name" value="NADH-SPECIFIC METHYLGLYOXAL REDUCTASE-RELATED"/>
    <property type="match status" value="1"/>
</dbReference>
<evidence type="ECO:0000256" key="1">
    <source>
        <dbReference type="ARBA" id="ARBA00023002"/>
    </source>
</evidence>
<name>A0A6M1LKK4_9PROT</name>
<dbReference type="Proteomes" id="UP000475385">
    <property type="component" value="Unassembled WGS sequence"/>
</dbReference>
<accession>A0A6M1LKK4</accession>